<dbReference type="AlphaFoldDB" id="A0A059CCS2"/>
<reference evidence="2" key="1">
    <citation type="submission" date="2013-07" db="EMBL/GenBank/DDBJ databases">
        <title>The genome of Eucalyptus grandis.</title>
        <authorList>
            <person name="Schmutz J."/>
            <person name="Hayes R."/>
            <person name="Myburg A."/>
            <person name="Tuskan G."/>
            <person name="Grattapaglia D."/>
            <person name="Rokhsar D.S."/>
        </authorList>
    </citation>
    <scope>NUCLEOTIDE SEQUENCE</scope>
    <source>
        <tissue evidence="2">Leaf extractions</tissue>
    </source>
</reference>
<keyword evidence="1" id="KW-1133">Transmembrane helix</keyword>
<evidence type="ECO:0000256" key="1">
    <source>
        <dbReference type="SAM" id="Phobius"/>
    </source>
</evidence>
<keyword evidence="1" id="KW-0472">Membrane</keyword>
<proteinExistence type="predicted"/>
<name>A0A059CCS2_EUCGR</name>
<evidence type="ECO:0000313" key="2">
    <source>
        <dbReference type="EMBL" id="KCW76263.1"/>
    </source>
</evidence>
<organism evidence="2">
    <name type="scientific">Eucalyptus grandis</name>
    <name type="common">Flooded gum</name>
    <dbReference type="NCBI Taxonomy" id="71139"/>
    <lineage>
        <taxon>Eukaryota</taxon>
        <taxon>Viridiplantae</taxon>
        <taxon>Streptophyta</taxon>
        <taxon>Embryophyta</taxon>
        <taxon>Tracheophyta</taxon>
        <taxon>Spermatophyta</taxon>
        <taxon>Magnoliopsida</taxon>
        <taxon>eudicotyledons</taxon>
        <taxon>Gunneridae</taxon>
        <taxon>Pentapetalae</taxon>
        <taxon>rosids</taxon>
        <taxon>malvids</taxon>
        <taxon>Myrtales</taxon>
        <taxon>Myrtaceae</taxon>
        <taxon>Myrtoideae</taxon>
        <taxon>Eucalypteae</taxon>
        <taxon>Eucalyptus</taxon>
    </lineage>
</organism>
<keyword evidence="1" id="KW-0812">Transmembrane</keyword>
<protein>
    <submittedName>
        <fullName evidence="2">Uncharacterized protein</fullName>
    </submittedName>
</protein>
<dbReference type="InParanoid" id="A0A059CCS2"/>
<dbReference type="Gramene" id="KCW76263">
    <property type="protein sequence ID" value="KCW76263"/>
    <property type="gene ID" value="EUGRSUZ_D00639"/>
</dbReference>
<accession>A0A059CCS2</accession>
<feature type="transmembrane region" description="Helical" evidence="1">
    <location>
        <begin position="49"/>
        <end position="72"/>
    </location>
</feature>
<gene>
    <name evidence="2" type="ORF">EUGRSUZ_D00639</name>
</gene>
<sequence length="78" mass="8970">MVKIKFSENKYLLLKLTNLEDNSIGTSTSIFNTHGCLVKLQVMSTTSRYIIYLYKNLGLFIANELSTLLYMIPIDNIF</sequence>
<dbReference type="EMBL" id="KK198756">
    <property type="protein sequence ID" value="KCW76263.1"/>
    <property type="molecule type" value="Genomic_DNA"/>
</dbReference>